<keyword evidence="4" id="KW-0472">Membrane</keyword>
<keyword evidence="7" id="KW-1185">Reference proteome</keyword>
<dbReference type="AlphaFoldDB" id="A0A9Q0CEK9"/>
<proteinExistence type="predicted"/>
<evidence type="ECO:0000256" key="4">
    <source>
        <dbReference type="ARBA" id="ARBA00023136"/>
    </source>
</evidence>
<dbReference type="SUPFAM" id="SSF117070">
    <property type="entry name" value="LEA14-like"/>
    <property type="match status" value="1"/>
</dbReference>
<accession>A0A9Q0CEK9</accession>
<dbReference type="SMART" id="SM00769">
    <property type="entry name" value="WHy"/>
    <property type="match status" value="1"/>
</dbReference>
<sequence length="271" mass="30310">MGKWDWGSAFAGAACATATLTALWARPRNPTFHLISISLSSFHLNLPMLDLELMLTVHVTNPNPVPIQYQPAVISISYSGTHLGTAQLEAGSQSANSCQILQLAARLDGLEMAHHARAILADVARRNMVLDSTVEIKGFAQVWWWAHKFSVHIDSHVVVDPVFLEVVEQQNHSETQKIGIKQKALSASPLPEQALTRLQNTTNRNKPLWTVVLIASQRQISKIIRQQYQSSKAEQTGISKKKKTSLFKSLTFIYPVLKFINITIREQKDLR</sequence>
<protein>
    <recommendedName>
        <fullName evidence="5">Water stress and hypersensitive response domain-containing protein</fullName>
    </recommendedName>
</protein>
<dbReference type="Proteomes" id="UP001151287">
    <property type="component" value="Unassembled WGS sequence"/>
</dbReference>
<dbReference type="EMBL" id="JAMQYH010000003">
    <property type="protein sequence ID" value="KAJ1692302.1"/>
    <property type="molecule type" value="Genomic_DNA"/>
</dbReference>
<evidence type="ECO:0000313" key="7">
    <source>
        <dbReference type="Proteomes" id="UP001151287"/>
    </source>
</evidence>
<name>A0A9Q0CEK9_9POAL</name>
<dbReference type="InterPro" id="IPR044839">
    <property type="entry name" value="NDR1-like"/>
</dbReference>
<evidence type="ECO:0000313" key="6">
    <source>
        <dbReference type="EMBL" id="KAJ1692302.1"/>
    </source>
</evidence>
<evidence type="ECO:0000256" key="3">
    <source>
        <dbReference type="ARBA" id="ARBA00022989"/>
    </source>
</evidence>
<dbReference type="GO" id="GO:0098542">
    <property type="term" value="P:defense response to other organism"/>
    <property type="evidence" value="ECO:0007669"/>
    <property type="project" value="InterPro"/>
</dbReference>
<evidence type="ECO:0000256" key="1">
    <source>
        <dbReference type="ARBA" id="ARBA00004167"/>
    </source>
</evidence>
<reference evidence="6" key="1">
    <citation type="journal article" date="2022" name="Cell">
        <title>Repeat-based holocentromeres influence genome architecture and karyotype evolution.</title>
        <authorList>
            <person name="Hofstatter P.G."/>
            <person name="Thangavel G."/>
            <person name="Lux T."/>
            <person name="Neumann P."/>
            <person name="Vondrak T."/>
            <person name="Novak P."/>
            <person name="Zhang M."/>
            <person name="Costa L."/>
            <person name="Castellani M."/>
            <person name="Scott A."/>
            <person name="Toegelov H."/>
            <person name="Fuchs J."/>
            <person name="Mata-Sucre Y."/>
            <person name="Dias Y."/>
            <person name="Vanzela A.L.L."/>
            <person name="Huettel B."/>
            <person name="Almeida C.C.S."/>
            <person name="Simkova H."/>
            <person name="Souza G."/>
            <person name="Pedrosa-Harand A."/>
            <person name="Macas J."/>
            <person name="Mayer K.F.X."/>
            <person name="Houben A."/>
            <person name="Marques A."/>
        </authorList>
    </citation>
    <scope>NUCLEOTIDE SEQUENCE</scope>
    <source>
        <strain evidence="6">RhyBre1mFocal</strain>
    </source>
</reference>
<keyword evidence="3" id="KW-1133">Transmembrane helix</keyword>
<dbReference type="GO" id="GO:0016020">
    <property type="term" value="C:membrane"/>
    <property type="evidence" value="ECO:0007669"/>
    <property type="project" value="UniProtKB-SubCell"/>
</dbReference>
<dbReference type="Gene3D" id="2.60.40.1820">
    <property type="match status" value="1"/>
</dbReference>
<organism evidence="6 7">
    <name type="scientific">Rhynchospora breviuscula</name>
    <dbReference type="NCBI Taxonomy" id="2022672"/>
    <lineage>
        <taxon>Eukaryota</taxon>
        <taxon>Viridiplantae</taxon>
        <taxon>Streptophyta</taxon>
        <taxon>Embryophyta</taxon>
        <taxon>Tracheophyta</taxon>
        <taxon>Spermatophyta</taxon>
        <taxon>Magnoliopsida</taxon>
        <taxon>Liliopsida</taxon>
        <taxon>Poales</taxon>
        <taxon>Cyperaceae</taxon>
        <taxon>Cyperoideae</taxon>
        <taxon>Rhynchosporeae</taxon>
        <taxon>Rhynchospora</taxon>
    </lineage>
</organism>
<feature type="domain" description="Water stress and hypersensitive response" evidence="5">
    <location>
        <begin position="37"/>
        <end position="152"/>
    </location>
</feature>
<evidence type="ECO:0000256" key="2">
    <source>
        <dbReference type="ARBA" id="ARBA00022692"/>
    </source>
</evidence>
<dbReference type="InterPro" id="IPR004864">
    <property type="entry name" value="LEA_2"/>
</dbReference>
<dbReference type="PANTHER" id="PTHR31234">
    <property type="entry name" value="LATE EMBRYOGENESIS ABUNDANT (LEA) HYDROXYPROLINE-RICH GLYCOPROTEIN FAMILY"/>
    <property type="match status" value="1"/>
</dbReference>
<comment type="caution">
    <text evidence="6">The sequence shown here is derived from an EMBL/GenBank/DDBJ whole genome shotgun (WGS) entry which is preliminary data.</text>
</comment>
<dbReference type="Pfam" id="PF03168">
    <property type="entry name" value="LEA_2"/>
    <property type="match status" value="1"/>
</dbReference>
<dbReference type="PANTHER" id="PTHR31234:SF2">
    <property type="entry name" value="OS05G0199100 PROTEIN"/>
    <property type="match status" value="1"/>
</dbReference>
<gene>
    <name evidence="6" type="ORF">LUZ63_009000</name>
</gene>
<dbReference type="OrthoDB" id="654824at2759"/>
<dbReference type="InterPro" id="IPR013990">
    <property type="entry name" value="WHy-dom"/>
</dbReference>
<keyword evidence="2" id="KW-0812">Transmembrane</keyword>
<comment type="subcellular location">
    <subcellularLocation>
        <location evidence="1">Membrane</location>
        <topology evidence="1">Single-pass membrane protein</topology>
    </subcellularLocation>
</comment>
<evidence type="ECO:0000259" key="5">
    <source>
        <dbReference type="SMART" id="SM00769"/>
    </source>
</evidence>
<dbReference type="GO" id="GO:0009269">
    <property type="term" value="P:response to desiccation"/>
    <property type="evidence" value="ECO:0007669"/>
    <property type="project" value="InterPro"/>
</dbReference>